<organism evidence="2 3">
    <name type="scientific">Galerina marginata (strain CBS 339.88)</name>
    <dbReference type="NCBI Taxonomy" id="685588"/>
    <lineage>
        <taxon>Eukaryota</taxon>
        <taxon>Fungi</taxon>
        <taxon>Dikarya</taxon>
        <taxon>Basidiomycota</taxon>
        <taxon>Agaricomycotina</taxon>
        <taxon>Agaricomycetes</taxon>
        <taxon>Agaricomycetidae</taxon>
        <taxon>Agaricales</taxon>
        <taxon>Agaricineae</taxon>
        <taxon>Strophariaceae</taxon>
        <taxon>Galerina</taxon>
    </lineage>
</organism>
<accession>A0A067SDN8</accession>
<proteinExistence type="predicted"/>
<dbReference type="HOGENOM" id="CLU_1372303_0_0_1"/>
<dbReference type="Proteomes" id="UP000027222">
    <property type="component" value="Unassembled WGS sequence"/>
</dbReference>
<reference evidence="3" key="1">
    <citation type="journal article" date="2014" name="Proc. Natl. Acad. Sci. U.S.A.">
        <title>Extensive sampling of basidiomycete genomes demonstrates inadequacy of the white-rot/brown-rot paradigm for wood decay fungi.</title>
        <authorList>
            <person name="Riley R."/>
            <person name="Salamov A.A."/>
            <person name="Brown D.W."/>
            <person name="Nagy L.G."/>
            <person name="Floudas D."/>
            <person name="Held B.W."/>
            <person name="Levasseur A."/>
            <person name="Lombard V."/>
            <person name="Morin E."/>
            <person name="Otillar R."/>
            <person name="Lindquist E.A."/>
            <person name="Sun H."/>
            <person name="LaButti K.M."/>
            <person name="Schmutz J."/>
            <person name="Jabbour D."/>
            <person name="Luo H."/>
            <person name="Baker S.E."/>
            <person name="Pisabarro A.G."/>
            <person name="Walton J.D."/>
            <person name="Blanchette R.A."/>
            <person name="Henrissat B."/>
            <person name="Martin F."/>
            <person name="Cullen D."/>
            <person name="Hibbett D.S."/>
            <person name="Grigoriev I.V."/>
        </authorList>
    </citation>
    <scope>NUCLEOTIDE SEQUENCE [LARGE SCALE GENOMIC DNA]</scope>
    <source>
        <strain evidence="3">CBS 339.88</strain>
    </source>
</reference>
<dbReference type="STRING" id="685588.A0A067SDN8"/>
<feature type="region of interest" description="Disordered" evidence="1">
    <location>
        <begin position="100"/>
        <end position="173"/>
    </location>
</feature>
<gene>
    <name evidence="2" type="ORF">GALMADRAFT_932246</name>
</gene>
<keyword evidence="3" id="KW-1185">Reference proteome</keyword>
<evidence type="ECO:0000256" key="1">
    <source>
        <dbReference type="SAM" id="MobiDB-lite"/>
    </source>
</evidence>
<evidence type="ECO:0000313" key="2">
    <source>
        <dbReference type="EMBL" id="KDR68991.1"/>
    </source>
</evidence>
<dbReference type="EMBL" id="KL142404">
    <property type="protein sequence ID" value="KDR68991.1"/>
    <property type="molecule type" value="Genomic_DNA"/>
</dbReference>
<name>A0A067SDN8_GALM3</name>
<dbReference type="OrthoDB" id="3270854at2759"/>
<dbReference type="AlphaFoldDB" id="A0A067SDN8"/>
<evidence type="ECO:0000313" key="3">
    <source>
        <dbReference type="Proteomes" id="UP000027222"/>
    </source>
</evidence>
<sequence>MTNILHALSSTFTTCACGARAKDCALTQMAAFVDAQDDFLTMHPFRNGHGHKNGVGVEEDWREVDLGPLVGRKRGFKTRERIPFSGGMGGMEMDVEVGSTEGAKQAHAGEEKGGRAGVNANGRVKANGFGVVNGKKSTSPPPPPLPSILFSGSPTPTPASPNLRRGAKGKEKAVEGDVDVEMLNGAEDLRGRPTAIKLL</sequence>
<protein>
    <submittedName>
        <fullName evidence="2">Uncharacterized protein</fullName>
    </submittedName>
</protein>